<dbReference type="InterPro" id="IPR036397">
    <property type="entry name" value="RNaseH_sf"/>
</dbReference>
<evidence type="ECO:0000256" key="1">
    <source>
        <dbReference type="ARBA" id="ARBA00002286"/>
    </source>
</evidence>
<dbReference type="GO" id="GO:0003676">
    <property type="term" value="F:nucleic acid binding"/>
    <property type="evidence" value="ECO:0007669"/>
    <property type="project" value="InterPro"/>
</dbReference>
<comment type="function">
    <text evidence="1">Involved in the transposition of the insertion sequence.</text>
</comment>
<reference evidence="5" key="1">
    <citation type="submission" date="2009-11" db="EMBL/GenBank/DDBJ databases">
        <title>The complete chromosome of Xylanimonas cellulosilytica DSM 15894.</title>
        <authorList>
            <consortium name="US DOE Joint Genome Institute (JGI-PGF)"/>
            <person name="Lucas S."/>
            <person name="Copeland A."/>
            <person name="Lapidus A."/>
            <person name="Glavina del Rio T."/>
            <person name="Dalin E."/>
            <person name="Tice H."/>
            <person name="Bruce D."/>
            <person name="Goodwin L."/>
            <person name="Pitluck S."/>
            <person name="Kyrpides N."/>
            <person name="Mavromatis K."/>
            <person name="Ivanova N."/>
            <person name="Mikhailova N."/>
            <person name="Foster B."/>
            <person name="Clum A."/>
            <person name="Brettin T."/>
            <person name="Detter J.C."/>
            <person name="Han C."/>
            <person name="Larimer F."/>
            <person name="Land M."/>
            <person name="Hauser L."/>
            <person name="Markowitz V."/>
            <person name="Cheng J.F."/>
            <person name="Hugenholtz P."/>
            <person name="Woyke T."/>
            <person name="Wu D."/>
            <person name="Gehrich-Schroeter G."/>
            <person name="Schneider S."/>
            <person name="Pukall S.R."/>
            <person name="Klenk H.P."/>
            <person name="Eisen J.A."/>
        </authorList>
    </citation>
    <scope>NUCLEOTIDE SEQUENCE [LARGE SCALE GENOMIC DNA]</scope>
    <source>
        <strain evidence="5">DSM 15894 / CECT 5975 / LMG 20990 / XIL07</strain>
    </source>
</reference>
<organism evidence="4 5">
    <name type="scientific">Xylanimonas cellulosilytica (strain DSM 15894 / JCM 12276 / CECT 5975 / KCTC 9989 / LMG 20990 / NBRC 107835 / XIL07)</name>
    <dbReference type="NCBI Taxonomy" id="446471"/>
    <lineage>
        <taxon>Bacteria</taxon>
        <taxon>Bacillati</taxon>
        <taxon>Actinomycetota</taxon>
        <taxon>Actinomycetes</taxon>
        <taxon>Micrococcales</taxon>
        <taxon>Promicromonosporaceae</taxon>
        <taxon>Xylanimonas</taxon>
    </lineage>
</organism>
<dbReference type="Pfam" id="PF13333">
    <property type="entry name" value="rve_2"/>
    <property type="match status" value="1"/>
</dbReference>
<sequence length="312" mass="35104">MIDYVRQHAGRFGVEPILTVLAEHGIKVAPSTYWAHAARGFGPTKAELDDAFAANEVYDLWRQAHGLYGRRKLWKSAHRAGHGWGRDQIERLMKIVGITGVSRARRTTVTTVRDDRAPRHPDHIKRRWSWPTRPDQWWVADFTYVWTPVGFAYVSFITDVYSRRILGWRTATTKETSLVSSALEQALFTRRRTNYQFTTTGLVHHSDAGSQYTSLALTEALREAGITGSIGTVGDALDNALMESTIGLFKTEIHAFATGPFTTWRDVEKATAAWVHWFNHDRLHSAIGDIPPIEFETDHYAATTSPGNLAAA</sequence>
<evidence type="ECO:0000313" key="4">
    <source>
        <dbReference type="EMBL" id="ACZ32301.1"/>
    </source>
</evidence>
<dbReference type="InterPro" id="IPR012337">
    <property type="entry name" value="RNaseH-like_sf"/>
</dbReference>
<dbReference type="AlphaFoldDB" id="D1BRN5"/>
<proteinExistence type="predicted"/>
<dbReference type="SUPFAM" id="SSF53098">
    <property type="entry name" value="Ribonuclease H-like"/>
    <property type="match status" value="1"/>
</dbReference>
<dbReference type="InterPro" id="IPR025948">
    <property type="entry name" value="HTH-like_dom"/>
</dbReference>
<dbReference type="InterPro" id="IPR048020">
    <property type="entry name" value="Transpos_IS3"/>
</dbReference>
<dbReference type="InterPro" id="IPR001584">
    <property type="entry name" value="Integrase_cat-core"/>
</dbReference>
<dbReference type="Pfam" id="PF13276">
    <property type="entry name" value="HTH_21"/>
    <property type="match status" value="1"/>
</dbReference>
<gene>
    <name evidence="3" type="ordered locus">Xcel_2895</name>
    <name evidence="4" type="ordered locus">Xcel_3301</name>
</gene>
<dbReference type="HOGENOM" id="CLU_027402_4_0_11"/>
<dbReference type="EMBL" id="CP001821">
    <property type="protein sequence ID" value="ACZ32301.1"/>
    <property type="molecule type" value="Genomic_DNA"/>
</dbReference>
<dbReference type="KEGG" id="xce:Xcel_3301"/>
<dbReference type="Pfam" id="PF00665">
    <property type="entry name" value="rve"/>
    <property type="match status" value="1"/>
</dbReference>
<feature type="domain" description="Integrase catalytic" evidence="2">
    <location>
        <begin position="130"/>
        <end position="299"/>
    </location>
</feature>
<dbReference type="Gene3D" id="3.30.420.10">
    <property type="entry name" value="Ribonuclease H-like superfamily/Ribonuclease H"/>
    <property type="match status" value="1"/>
</dbReference>
<evidence type="ECO:0000313" key="3">
    <source>
        <dbReference type="EMBL" id="ACZ31906.1"/>
    </source>
</evidence>
<protein>
    <submittedName>
        <fullName evidence="4">Integrase catalytic region</fullName>
    </submittedName>
</protein>
<name>D1BRN5_XYLCX</name>
<evidence type="ECO:0000259" key="2">
    <source>
        <dbReference type="PROSITE" id="PS50994"/>
    </source>
</evidence>
<dbReference type="PROSITE" id="PS50994">
    <property type="entry name" value="INTEGRASE"/>
    <property type="match status" value="1"/>
</dbReference>
<evidence type="ECO:0000313" key="5">
    <source>
        <dbReference type="Proteomes" id="UP000002255"/>
    </source>
</evidence>
<keyword evidence="5" id="KW-1185">Reference proteome</keyword>
<dbReference type="InterPro" id="IPR050900">
    <property type="entry name" value="Transposase_IS3/IS150/IS904"/>
</dbReference>
<dbReference type="eggNOG" id="COG2801">
    <property type="taxonomic scope" value="Bacteria"/>
</dbReference>
<dbReference type="STRING" id="446471.Xcel_2895"/>
<dbReference type="PANTHER" id="PTHR46889">
    <property type="entry name" value="TRANSPOSASE INSF FOR INSERTION SEQUENCE IS3B-RELATED"/>
    <property type="match status" value="1"/>
</dbReference>
<dbReference type="GO" id="GO:0015074">
    <property type="term" value="P:DNA integration"/>
    <property type="evidence" value="ECO:0007669"/>
    <property type="project" value="InterPro"/>
</dbReference>
<dbReference type="Proteomes" id="UP000002255">
    <property type="component" value="Chromosome"/>
</dbReference>
<accession>D1BRN5</accession>
<reference evidence="4 5" key="2">
    <citation type="journal article" date="2010" name="Stand. Genomic Sci.">
        <title>Complete genome sequence of Xylanimonas cellulosilytica type strain (XIL07).</title>
        <authorList>
            <person name="Foster B."/>
            <person name="Pukall R."/>
            <person name="Abt B."/>
            <person name="Nolan M."/>
            <person name="Glavina Del Rio T."/>
            <person name="Chen F."/>
            <person name="Lucas S."/>
            <person name="Tice H."/>
            <person name="Pitluck S."/>
            <person name="Cheng J.-F."/>
            <person name="Chertkov O."/>
            <person name="Brettin T."/>
            <person name="Han C."/>
            <person name="Detter J.C."/>
            <person name="Bruce D."/>
            <person name="Goodwin L."/>
            <person name="Ivanova N."/>
            <person name="Mavromatis K."/>
            <person name="Pati A."/>
            <person name="Mikhailova N."/>
            <person name="Chen A."/>
            <person name="Palaniappan K."/>
            <person name="Land M."/>
            <person name="Hauser L."/>
            <person name="Chang Y.-J."/>
            <person name="Jeffries C.D."/>
            <person name="Chain P."/>
            <person name="Rohde M."/>
            <person name="Goeker M."/>
            <person name="Bristow J."/>
            <person name="Eisen J.A."/>
            <person name="Markowitz V."/>
            <person name="Hugenholtz P."/>
            <person name="Kyrpides N.C."/>
            <person name="Klenk H.-P."/>
            <person name="Lapidus A."/>
        </authorList>
    </citation>
    <scope>NUCLEOTIDE SEQUENCE [LARGE SCALE GENOMIC DNA]</scope>
    <source>
        <strain evidence="4">DSM 15894</strain>
        <strain evidence="5">DSM 15894 / CECT 5975 / LMG 20990 / XIL07</strain>
    </source>
</reference>
<dbReference type="KEGG" id="xce:Xcel_2895"/>
<dbReference type="PANTHER" id="PTHR46889:SF5">
    <property type="entry name" value="INTEGRASE PROTEIN"/>
    <property type="match status" value="1"/>
</dbReference>
<dbReference type="EMBL" id="CP001821">
    <property type="protein sequence ID" value="ACZ31906.1"/>
    <property type="molecule type" value="Genomic_DNA"/>
</dbReference>
<dbReference type="NCBIfam" id="NF033516">
    <property type="entry name" value="transpos_IS3"/>
    <property type="match status" value="1"/>
</dbReference>